<dbReference type="EMBL" id="JAURUO010000017">
    <property type="protein sequence ID" value="MDP9729614.1"/>
    <property type="molecule type" value="Genomic_DNA"/>
</dbReference>
<proteinExistence type="predicted"/>
<evidence type="ECO:0000313" key="2">
    <source>
        <dbReference type="Proteomes" id="UP001229209"/>
    </source>
</evidence>
<organism evidence="1 2">
    <name type="scientific">Alicyclobacillus tolerans</name>
    <dbReference type="NCBI Taxonomy" id="90970"/>
    <lineage>
        <taxon>Bacteria</taxon>
        <taxon>Bacillati</taxon>
        <taxon>Bacillota</taxon>
        <taxon>Bacilli</taxon>
        <taxon>Bacillales</taxon>
        <taxon>Alicyclobacillaceae</taxon>
        <taxon>Alicyclobacillus</taxon>
    </lineage>
</organism>
<dbReference type="Proteomes" id="UP001229209">
    <property type="component" value="Unassembled WGS sequence"/>
</dbReference>
<accession>A0ABT9LZC2</accession>
<evidence type="ECO:0000313" key="1">
    <source>
        <dbReference type="EMBL" id="MDP9729614.1"/>
    </source>
</evidence>
<name>A0ABT9LZC2_9BACL</name>
<reference evidence="1 2" key="1">
    <citation type="submission" date="2023-07" db="EMBL/GenBank/DDBJ databases">
        <title>Genomic Encyclopedia of Type Strains, Phase IV (KMG-IV): sequencing the most valuable type-strain genomes for metagenomic binning, comparative biology and taxonomic classification.</title>
        <authorList>
            <person name="Goeker M."/>
        </authorList>
    </citation>
    <scope>NUCLEOTIDE SEQUENCE [LARGE SCALE GENOMIC DNA]</scope>
    <source>
        <strain evidence="1 2">DSM 25924</strain>
    </source>
</reference>
<sequence>MSIIKIGWKKKKGIIIRLIIPIETVQWFETNYWLTSGDFIRFYVRYGGDDGIYPGFSLAATLEMPKGSLAVQAHISSYTFYMLETDSWYLGNRNLKITIIEDSITYTLL</sequence>
<gene>
    <name evidence="1" type="ORF">J2S04_002588</name>
</gene>
<comment type="caution">
    <text evidence="1">The sequence shown here is derived from an EMBL/GenBank/DDBJ whole genome shotgun (WGS) entry which is preliminary data.</text>
</comment>
<protein>
    <submittedName>
        <fullName evidence="1">Uncharacterized protein YneR</fullName>
    </submittedName>
</protein>
<keyword evidence="2" id="KW-1185">Reference proteome</keyword>